<keyword evidence="3" id="KW-0808">Transferase</keyword>
<dbReference type="GO" id="GO:0006487">
    <property type="term" value="P:protein N-linked glycosylation"/>
    <property type="evidence" value="ECO:0007669"/>
    <property type="project" value="TreeGrafter"/>
</dbReference>
<evidence type="ECO:0000313" key="3">
    <source>
        <dbReference type="EMBL" id="TKW53703.1"/>
    </source>
</evidence>
<protein>
    <submittedName>
        <fullName evidence="3">Initiation-specific alpha-1,6-mannosyltransferase</fullName>
    </submittedName>
</protein>
<dbReference type="SUPFAM" id="SSF53448">
    <property type="entry name" value="Nucleotide-diphospho-sugar transferases"/>
    <property type="match status" value="1"/>
</dbReference>
<feature type="chain" id="PRO_5020731946" evidence="2">
    <location>
        <begin position="21"/>
        <end position="472"/>
    </location>
</feature>
<keyword evidence="4" id="KW-1185">Reference proteome</keyword>
<dbReference type="Gene3D" id="3.90.550.20">
    <property type="match status" value="1"/>
</dbReference>
<comment type="caution">
    <text evidence="3">The sequence shown here is derived from an EMBL/GenBank/DDBJ whole genome shotgun (WGS) entry which is preliminary data.</text>
</comment>
<accession>A0A4U6XE87</accession>
<gene>
    <name evidence="3" type="primary">och1</name>
    <name evidence="3" type="ORF">CTA1_4341</name>
</gene>
<dbReference type="Pfam" id="PF04488">
    <property type="entry name" value="Gly_transf_sug"/>
    <property type="match status" value="1"/>
</dbReference>
<sequence>MRFGDGRTACLLALLSFCRASKLHLPSHHWPTGSRVLGRFREWQTAPGGYTAECRNRQPTAAKNAMNPCRDACMTVGCCVCVCLHSYLRGCTAGPPPLSFTHLLTHSLTHPLTHSLTHSLALTLTLALQSSNPLATYHRASLHLSSGLDSQSTMLTMLPSAISSRSAVAVLASFVLAVLLINSVRLYGPQTNIFHQPSADHADLPSPQSLLEKPFPAKIWQSWKDDSQDPTDRTVGFPHQWRVVNPGWRYERITDANMDAYVRDSFDAATADLFASIRDPILKADFLRYLILLREGGVWADIDVYPHQPVSGWIPEGLLDSVNLVVGVENDHHKKPIWKGSPYSVQLCQYTVLAKPGHPVIRTLVGEVTRGLQALLGSRPEGAPTTFEDVMTTTGPFAFTKALMDYFTQVTGDEHTGDELEALAEPRRIGDVLVLPIESFGWLAHEHTRKKGDPSILVEHLFIGSWRQGHPG</sequence>
<organism evidence="3 4">
    <name type="scientific">Colletotrichum tanaceti</name>
    <dbReference type="NCBI Taxonomy" id="1306861"/>
    <lineage>
        <taxon>Eukaryota</taxon>
        <taxon>Fungi</taxon>
        <taxon>Dikarya</taxon>
        <taxon>Ascomycota</taxon>
        <taxon>Pezizomycotina</taxon>
        <taxon>Sordariomycetes</taxon>
        <taxon>Hypocreomycetidae</taxon>
        <taxon>Glomerellales</taxon>
        <taxon>Glomerellaceae</taxon>
        <taxon>Colletotrichum</taxon>
        <taxon>Colletotrichum destructivum species complex</taxon>
    </lineage>
</organism>
<dbReference type="PANTHER" id="PTHR31834:SF8">
    <property type="entry name" value="TRANSFERASE, PUTATIVE (AFU_ORTHOLOGUE AFUA_6G14040)-RELATED"/>
    <property type="match status" value="1"/>
</dbReference>
<comment type="similarity">
    <text evidence="1">Belongs to the glycosyltransferase 32 family.</text>
</comment>
<keyword evidence="3" id="KW-0328">Glycosyltransferase</keyword>
<proteinExistence type="inferred from homology"/>
<feature type="signal peptide" evidence="2">
    <location>
        <begin position="1"/>
        <end position="20"/>
    </location>
</feature>
<evidence type="ECO:0000313" key="4">
    <source>
        <dbReference type="Proteomes" id="UP000310108"/>
    </source>
</evidence>
<reference evidence="3 4" key="1">
    <citation type="journal article" date="2019" name="PLoS ONE">
        <title>Comparative genome analysis indicates high evolutionary potential of pathogenicity genes in Colletotrichum tanaceti.</title>
        <authorList>
            <person name="Lelwala R.V."/>
            <person name="Korhonen P.K."/>
            <person name="Young N.D."/>
            <person name="Scott J.B."/>
            <person name="Ades P.A."/>
            <person name="Gasser R.B."/>
            <person name="Taylor P.W.J."/>
        </authorList>
    </citation>
    <scope>NUCLEOTIDE SEQUENCE [LARGE SCALE GENOMIC DNA]</scope>
    <source>
        <strain evidence="3">BRIP57314</strain>
    </source>
</reference>
<dbReference type="STRING" id="1306861.A0A4U6XE87"/>
<dbReference type="GO" id="GO:0000136">
    <property type="term" value="C:mannan polymerase complex"/>
    <property type="evidence" value="ECO:0007669"/>
    <property type="project" value="TreeGrafter"/>
</dbReference>
<keyword evidence="2" id="KW-0732">Signal</keyword>
<dbReference type="OrthoDB" id="409543at2759"/>
<dbReference type="EMBL" id="PJEX01000172">
    <property type="protein sequence ID" value="TKW53703.1"/>
    <property type="molecule type" value="Genomic_DNA"/>
</dbReference>
<dbReference type="PANTHER" id="PTHR31834">
    <property type="entry name" value="INITIATION-SPECIFIC ALPHA-1,6-MANNOSYLTRANSFERASE"/>
    <property type="match status" value="1"/>
</dbReference>
<dbReference type="Proteomes" id="UP000310108">
    <property type="component" value="Unassembled WGS sequence"/>
</dbReference>
<dbReference type="AlphaFoldDB" id="A0A4U6XE87"/>
<dbReference type="InterPro" id="IPR039367">
    <property type="entry name" value="Och1-like"/>
</dbReference>
<dbReference type="GO" id="GO:0000009">
    <property type="term" value="F:alpha-1,6-mannosyltransferase activity"/>
    <property type="evidence" value="ECO:0007669"/>
    <property type="project" value="InterPro"/>
</dbReference>
<name>A0A4U6XE87_9PEZI</name>
<dbReference type="InterPro" id="IPR007577">
    <property type="entry name" value="GlycoTrfase_DXD_sugar-bd_CS"/>
</dbReference>
<dbReference type="InterPro" id="IPR029044">
    <property type="entry name" value="Nucleotide-diphossugar_trans"/>
</dbReference>
<evidence type="ECO:0000256" key="1">
    <source>
        <dbReference type="ARBA" id="ARBA00009003"/>
    </source>
</evidence>
<evidence type="ECO:0000256" key="2">
    <source>
        <dbReference type="SAM" id="SignalP"/>
    </source>
</evidence>